<keyword evidence="2" id="KW-0285">Flavoprotein</keyword>
<dbReference type="STRING" id="400772.RR49_02632"/>
<dbReference type="Gene3D" id="2.40.30.10">
    <property type="entry name" value="Translation factors"/>
    <property type="match status" value="1"/>
</dbReference>
<evidence type="ECO:0000313" key="12">
    <source>
        <dbReference type="Proteomes" id="UP000033451"/>
    </source>
</evidence>
<dbReference type="Proteomes" id="UP000033451">
    <property type="component" value="Unassembled WGS sequence"/>
</dbReference>
<feature type="domain" description="FAD-binding FR-type" evidence="9">
    <location>
        <begin position="5"/>
        <end position="106"/>
    </location>
</feature>
<keyword evidence="5 11" id="KW-0560">Oxidoreductase</keyword>
<keyword evidence="4" id="KW-0479">Metal-binding</keyword>
<dbReference type="GO" id="GO:0046872">
    <property type="term" value="F:metal ion binding"/>
    <property type="evidence" value="ECO:0007669"/>
    <property type="project" value="UniProtKB-KW"/>
</dbReference>
<evidence type="ECO:0000256" key="5">
    <source>
        <dbReference type="ARBA" id="ARBA00023002"/>
    </source>
</evidence>
<organism evidence="11 12">
    <name type="scientific">Microbacterium ginsengisoli</name>
    <dbReference type="NCBI Taxonomy" id="400772"/>
    <lineage>
        <taxon>Bacteria</taxon>
        <taxon>Bacillati</taxon>
        <taxon>Actinomycetota</taxon>
        <taxon>Actinomycetes</taxon>
        <taxon>Micrococcales</taxon>
        <taxon>Microbacteriaceae</taxon>
        <taxon>Microbacterium</taxon>
    </lineage>
</organism>
<gene>
    <name evidence="11" type="primary">pobB</name>
    <name evidence="10" type="ORF">DCP95_05345</name>
    <name evidence="11" type="ORF">RR49_02632</name>
</gene>
<accession>A0A0F0LVE6</accession>
<dbReference type="InterPro" id="IPR001041">
    <property type="entry name" value="2Fe-2S_ferredoxin-type"/>
</dbReference>
<evidence type="ECO:0000259" key="8">
    <source>
        <dbReference type="PROSITE" id="PS51085"/>
    </source>
</evidence>
<dbReference type="InterPro" id="IPR039261">
    <property type="entry name" value="FNR_nucleotide-bd"/>
</dbReference>
<evidence type="ECO:0000313" key="13">
    <source>
        <dbReference type="Proteomes" id="UP000257479"/>
    </source>
</evidence>
<dbReference type="PANTHER" id="PTHR47354:SF1">
    <property type="entry name" value="CARNITINE MONOOXYGENASE REDUCTASE SUBUNIT"/>
    <property type="match status" value="1"/>
</dbReference>
<dbReference type="PROSITE" id="PS51085">
    <property type="entry name" value="2FE2S_FER_2"/>
    <property type="match status" value="1"/>
</dbReference>
<dbReference type="InterPro" id="IPR050415">
    <property type="entry name" value="MRET"/>
</dbReference>
<comment type="cofactor">
    <cofactor evidence="1">
        <name>FAD</name>
        <dbReference type="ChEBI" id="CHEBI:57692"/>
    </cofactor>
</comment>
<dbReference type="InterPro" id="IPR017927">
    <property type="entry name" value="FAD-bd_FR_type"/>
</dbReference>
<dbReference type="InterPro" id="IPR012675">
    <property type="entry name" value="Beta-grasp_dom_sf"/>
</dbReference>
<keyword evidence="12" id="KW-1185">Reference proteome</keyword>
<dbReference type="Proteomes" id="UP000257479">
    <property type="component" value="Unassembled WGS sequence"/>
</dbReference>
<evidence type="ECO:0000256" key="3">
    <source>
        <dbReference type="ARBA" id="ARBA00022714"/>
    </source>
</evidence>
<dbReference type="InterPro" id="IPR036010">
    <property type="entry name" value="2Fe-2S_ferredoxin-like_sf"/>
</dbReference>
<dbReference type="CDD" id="cd06185">
    <property type="entry name" value="PDR_like"/>
    <property type="match status" value="1"/>
</dbReference>
<dbReference type="GO" id="GO:0051537">
    <property type="term" value="F:2 iron, 2 sulfur cluster binding"/>
    <property type="evidence" value="ECO:0007669"/>
    <property type="project" value="UniProtKB-KW"/>
</dbReference>
<evidence type="ECO:0000313" key="10">
    <source>
        <dbReference type="EMBL" id="HAN23983.1"/>
    </source>
</evidence>
<dbReference type="Gene3D" id="3.10.20.30">
    <property type="match status" value="1"/>
</dbReference>
<dbReference type="RefSeq" id="WP_045248510.1">
    <property type="nucleotide sequence ID" value="NZ_JYIY01000079.1"/>
</dbReference>
<dbReference type="Gene3D" id="3.40.50.80">
    <property type="entry name" value="Nucleotide-binding domain of ferredoxin-NADP reductase (FNR) module"/>
    <property type="match status" value="1"/>
</dbReference>
<dbReference type="SUPFAM" id="SSF54292">
    <property type="entry name" value="2Fe-2S ferredoxin-like"/>
    <property type="match status" value="1"/>
</dbReference>
<dbReference type="SUPFAM" id="SSF63380">
    <property type="entry name" value="Riboflavin synthase domain-like"/>
    <property type="match status" value="1"/>
</dbReference>
<reference evidence="11 12" key="1">
    <citation type="submission" date="2015-02" db="EMBL/GenBank/DDBJ databases">
        <title>Draft genome sequences of ten Microbacterium spp. with emphasis on heavy metal contaminated environments.</title>
        <authorList>
            <person name="Corretto E."/>
        </authorList>
    </citation>
    <scope>NUCLEOTIDE SEQUENCE [LARGE SCALE GENOMIC DNA]</scope>
    <source>
        <strain evidence="11 12">DSM 18659</strain>
    </source>
</reference>
<keyword evidence="7" id="KW-0411">Iron-sulfur</keyword>
<dbReference type="PROSITE" id="PS00197">
    <property type="entry name" value="2FE2S_FER_1"/>
    <property type="match status" value="1"/>
</dbReference>
<reference evidence="10 13" key="2">
    <citation type="journal article" date="2018" name="Nat. Biotechnol.">
        <title>A standardized bacterial taxonomy based on genome phylogeny substantially revises the tree of life.</title>
        <authorList>
            <person name="Parks D.H."/>
            <person name="Chuvochina M."/>
            <person name="Waite D.W."/>
            <person name="Rinke C."/>
            <person name="Skarshewski A."/>
            <person name="Chaumeil P.A."/>
            <person name="Hugenholtz P."/>
        </authorList>
    </citation>
    <scope>NUCLEOTIDE SEQUENCE [LARGE SCALE GENOMIC DNA]</scope>
    <source>
        <strain evidence="10">UBA9152</strain>
    </source>
</reference>
<name>A0A0F0LVE6_9MICO</name>
<dbReference type="GO" id="GO:0051213">
    <property type="term" value="F:dioxygenase activity"/>
    <property type="evidence" value="ECO:0007669"/>
    <property type="project" value="UniProtKB-KW"/>
</dbReference>
<evidence type="ECO:0000256" key="7">
    <source>
        <dbReference type="ARBA" id="ARBA00023014"/>
    </source>
</evidence>
<keyword evidence="6" id="KW-0408">Iron</keyword>
<dbReference type="PRINTS" id="PR00409">
    <property type="entry name" value="PHDIOXRDTASE"/>
</dbReference>
<dbReference type="InterPro" id="IPR017938">
    <property type="entry name" value="Riboflavin_synthase-like_b-brl"/>
</dbReference>
<keyword evidence="11" id="KW-0223">Dioxygenase</keyword>
<proteinExistence type="predicted"/>
<evidence type="ECO:0000256" key="4">
    <source>
        <dbReference type="ARBA" id="ARBA00022723"/>
    </source>
</evidence>
<dbReference type="PANTHER" id="PTHR47354">
    <property type="entry name" value="NADH OXIDOREDUCTASE HCR"/>
    <property type="match status" value="1"/>
</dbReference>
<dbReference type="PATRIC" id="fig|400772.4.peg.2644"/>
<sequence length="317" mass="34046">MNPIASDVDVRVVSRTAVSDDLVVLELAPQGDEPLPAWEPGAHVDVLQPGGLVRQYSLVGPAGAQRWRLGVLREPDSRGGSTWMLDQVAEGTVLRLAGPRNHFRFDAAAHPRAVFLAGGIGITPIAAMADAAASAGIDYELHYAGHEGRMILVDELRERHGDRLVLHVSERGGRLDLEVLFGALRADTGVWCCGPLRLVDAAEQIAGAHGVAFAAERFEPEPLTAPVWDGPFEVELEYSGMTVEVAPDRSVLDVLEESGVFVLSSCREGTCGTCETPVISGEIDHRDSILSPSERERSDVMYVCVSRAACPRIVLGL</sequence>
<evidence type="ECO:0000256" key="1">
    <source>
        <dbReference type="ARBA" id="ARBA00001974"/>
    </source>
</evidence>
<dbReference type="CDD" id="cd00207">
    <property type="entry name" value="fer2"/>
    <property type="match status" value="1"/>
</dbReference>
<dbReference type="EMBL" id="JYIY01000079">
    <property type="protein sequence ID" value="KJL35406.1"/>
    <property type="molecule type" value="Genomic_DNA"/>
</dbReference>
<dbReference type="EMBL" id="DMNG01000090">
    <property type="protein sequence ID" value="HAN23983.1"/>
    <property type="molecule type" value="Genomic_DNA"/>
</dbReference>
<comment type="caution">
    <text evidence="11">The sequence shown here is derived from an EMBL/GenBank/DDBJ whole genome shotgun (WGS) entry which is preliminary data.</text>
</comment>
<dbReference type="OrthoDB" id="502624at2"/>
<dbReference type="PROSITE" id="PS51384">
    <property type="entry name" value="FAD_FR"/>
    <property type="match status" value="1"/>
</dbReference>
<evidence type="ECO:0000256" key="6">
    <source>
        <dbReference type="ARBA" id="ARBA00023004"/>
    </source>
</evidence>
<evidence type="ECO:0000259" key="9">
    <source>
        <dbReference type="PROSITE" id="PS51384"/>
    </source>
</evidence>
<evidence type="ECO:0000313" key="11">
    <source>
        <dbReference type="EMBL" id="KJL35406.1"/>
    </source>
</evidence>
<keyword evidence="3" id="KW-0001">2Fe-2S</keyword>
<protein>
    <submittedName>
        <fullName evidence="10">Oxidoreductase</fullName>
    </submittedName>
    <submittedName>
        <fullName evidence="11">Phenoxybenzoate dioxygenase subunit beta</fullName>
        <ecNumber evidence="11">1.-.-.-</ecNumber>
    </submittedName>
</protein>
<dbReference type="SUPFAM" id="SSF52343">
    <property type="entry name" value="Ferredoxin reductase-like, C-terminal NADP-linked domain"/>
    <property type="match status" value="1"/>
</dbReference>
<dbReference type="Pfam" id="PF00111">
    <property type="entry name" value="Fer2"/>
    <property type="match status" value="1"/>
</dbReference>
<evidence type="ECO:0000256" key="2">
    <source>
        <dbReference type="ARBA" id="ARBA00022630"/>
    </source>
</evidence>
<dbReference type="EC" id="1.-.-.-" evidence="11"/>
<dbReference type="AlphaFoldDB" id="A0A0F0LVE6"/>
<feature type="domain" description="2Fe-2S ferredoxin-type" evidence="8">
    <location>
        <begin position="232"/>
        <end position="317"/>
    </location>
</feature>
<dbReference type="InterPro" id="IPR006058">
    <property type="entry name" value="2Fe2S_fd_BS"/>
</dbReference>